<name>A0AAN7BG34_9PEZI</name>
<keyword evidence="5 7" id="KW-1133">Transmembrane helix</keyword>
<keyword evidence="11" id="KW-1185">Reference proteome</keyword>
<dbReference type="InterPro" id="IPR008814">
    <property type="entry name" value="Swp1"/>
</dbReference>
<evidence type="ECO:0000259" key="9">
    <source>
        <dbReference type="Pfam" id="PF25147"/>
    </source>
</evidence>
<feature type="chain" id="PRO_5044328478" evidence="8">
    <location>
        <begin position="22"/>
        <end position="288"/>
    </location>
</feature>
<comment type="subcellular location">
    <subcellularLocation>
        <location evidence="1">Endoplasmic reticulum membrane</location>
        <topology evidence="1">Multi-pass membrane protein</topology>
    </subcellularLocation>
</comment>
<sequence>MRFLQSFTSALLLAAAGTAQAASSWAFDDATVSITAKKASDGGVKEKLSQKSPLSTPISLGSTDALKIILTAKDSGKGKRPHQAFVILKDQESGLEAPFPMTVKDNGKAVVNINQKEIPTQLLVSTKPLHASIVIGSFGASQGVNAHVFNLQTTTDASLPAPSYEKPIRYGKKPEIHHTFKADPRSPPMAISIFFGVAVLVTIPALFVGWFVLGANVNHLPKALSTAPVSHALFLGSIVAMEFVFFLYYTTWNLFQVLPVIGLVGTVTVLSGTKALGEVQSRRLAGER</sequence>
<evidence type="ECO:0000256" key="2">
    <source>
        <dbReference type="ARBA" id="ARBA00022692"/>
    </source>
</evidence>
<reference evidence="10" key="1">
    <citation type="journal article" date="2023" name="Mol. Phylogenet. Evol.">
        <title>Genome-scale phylogeny and comparative genomics of the fungal order Sordariales.</title>
        <authorList>
            <person name="Hensen N."/>
            <person name="Bonometti L."/>
            <person name="Westerberg I."/>
            <person name="Brannstrom I.O."/>
            <person name="Guillou S."/>
            <person name="Cros-Aarteil S."/>
            <person name="Calhoun S."/>
            <person name="Haridas S."/>
            <person name="Kuo A."/>
            <person name="Mondo S."/>
            <person name="Pangilinan J."/>
            <person name="Riley R."/>
            <person name="LaButti K."/>
            <person name="Andreopoulos B."/>
            <person name="Lipzen A."/>
            <person name="Chen C."/>
            <person name="Yan M."/>
            <person name="Daum C."/>
            <person name="Ng V."/>
            <person name="Clum A."/>
            <person name="Steindorff A."/>
            <person name="Ohm R.A."/>
            <person name="Martin F."/>
            <person name="Silar P."/>
            <person name="Natvig D.O."/>
            <person name="Lalanne C."/>
            <person name="Gautier V."/>
            <person name="Ament-Velasquez S.L."/>
            <person name="Kruys A."/>
            <person name="Hutchinson M.I."/>
            <person name="Powell A.J."/>
            <person name="Barry K."/>
            <person name="Miller A.N."/>
            <person name="Grigoriev I.V."/>
            <person name="Debuchy R."/>
            <person name="Gladieux P."/>
            <person name="Hiltunen Thoren M."/>
            <person name="Johannesson H."/>
        </authorList>
    </citation>
    <scope>NUCLEOTIDE SEQUENCE</scope>
    <source>
        <strain evidence="10">PSN293</strain>
    </source>
</reference>
<dbReference type="PANTHER" id="PTHR12640:SF0">
    <property type="entry name" value="DOLICHYL-DIPHOSPHOOLIGOSACCHARIDE--PROTEIN GLYCOSYLTRANSFERASE SUBUNIT 2"/>
    <property type="match status" value="1"/>
</dbReference>
<dbReference type="Proteomes" id="UP001301769">
    <property type="component" value="Unassembled WGS sequence"/>
</dbReference>
<evidence type="ECO:0000256" key="5">
    <source>
        <dbReference type="ARBA" id="ARBA00022989"/>
    </source>
</evidence>
<dbReference type="GO" id="GO:0008250">
    <property type="term" value="C:oligosaccharyltransferase complex"/>
    <property type="evidence" value="ECO:0007669"/>
    <property type="project" value="InterPro"/>
</dbReference>
<evidence type="ECO:0000256" key="6">
    <source>
        <dbReference type="ARBA" id="ARBA00023136"/>
    </source>
</evidence>
<dbReference type="InterPro" id="IPR056790">
    <property type="entry name" value="Ribophorin_II_C"/>
</dbReference>
<comment type="caution">
    <text evidence="10">The sequence shown here is derived from an EMBL/GenBank/DDBJ whole genome shotgun (WGS) entry which is preliminary data.</text>
</comment>
<keyword evidence="2 7" id="KW-0812">Transmembrane</keyword>
<feature type="transmembrane region" description="Helical" evidence="7">
    <location>
        <begin position="229"/>
        <end position="248"/>
    </location>
</feature>
<feature type="domain" description="Ribophorin II C-terminal" evidence="9">
    <location>
        <begin position="180"/>
        <end position="283"/>
    </location>
</feature>
<feature type="transmembrane region" description="Helical" evidence="7">
    <location>
        <begin position="254"/>
        <end position="273"/>
    </location>
</feature>
<dbReference type="PANTHER" id="PTHR12640">
    <property type="entry name" value="RIBOPHORIN II"/>
    <property type="match status" value="1"/>
</dbReference>
<feature type="transmembrane region" description="Helical" evidence="7">
    <location>
        <begin position="193"/>
        <end position="217"/>
    </location>
</feature>
<keyword evidence="3 8" id="KW-0732">Signal</keyword>
<evidence type="ECO:0000313" key="11">
    <source>
        <dbReference type="Proteomes" id="UP001301769"/>
    </source>
</evidence>
<reference evidence="10" key="2">
    <citation type="submission" date="2023-05" db="EMBL/GenBank/DDBJ databases">
        <authorList>
            <consortium name="Lawrence Berkeley National Laboratory"/>
            <person name="Steindorff A."/>
            <person name="Hensen N."/>
            <person name="Bonometti L."/>
            <person name="Westerberg I."/>
            <person name="Brannstrom I.O."/>
            <person name="Guillou S."/>
            <person name="Cros-Aarteil S."/>
            <person name="Calhoun S."/>
            <person name="Haridas S."/>
            <person name="Kuo A."/>
            <person name="Mondo S."/>
            <person name="Pangilinan J."/>
            <person name="Riley R."/>
            <person name="Labutti K."/>
            <person name="Andreopoulos B."/>
            <person name="Lipzen A."/>
            <person name="Chen C."/>
            <person name="Yanf M."/>
            <person name="Daum C."/>
            <person name="Ng V."/>
            <person name="Clum A."/>
            <person name="Ohm R."/>
            <person name="Martin F."/>
            <person name="Silar P."/>
            <person name="Natvig D."/>
            <person name="Lalanne C."/>
            <person name="Gautier V."/>
            <person name="Ament-Velasquez S.L."/>
            <person name="Kruys A."/>
            <person name="Hutchinson M.I."/>
            <person name="Powell A.J."/>
            <person name="Barry K."/>
            <person name="Miller A.N."/>
            <person name="Grigoriev I.V."/>
            <person name="Debuchy R."/>
            <person name="Gladieux P."/>
            <person name="Thoren M.H."/>
            <person name="Johannesson H."/>
        </authorList>
    </citation>
    <scope>NUCLEOTIDE SEQUENCE</scope>
    <source>
        <strain evidence="10">PSN293</strain>
    </source>
</reference>
<evidence type="ECO:0000256" key="7">
    <source>
        <dbReference type="SAM" id="Phobius"/>
    </source>
</evidence>
<evidence type="ECO:0000256" key="8">
    <source>
        <dbReference type="SAM" id="SignalP"/>
    </source>
</evidence>
<evidence type="ECO:0000256" key="3">
    <source>
        <dbReference type="ARBA" id="ARBA00022729"/>
    </source>
</evidence>
<gene>
    <name evidence="10" type="ORF">QBC37DRAFT_408127</name>
</gene>
<keyword evidence="4" id="KW-0256">Endoplasmic reticulum</keyword>
<dbReference type="EMBL" id="MU858045">
    <property type="protein sequence ID" value="KAK4220210.1"/>
    <property type="molecule type" value="Genomic_DNA"/>
</dbReference>
<feature type="signal peptide" evidence="8">
    <location>
        <begin position="1"/>
        <end position="21"/>
    </location>
</feature>
<evidence type="ECO:0000256" key="1">
    <source>
        <dbReference type="ARBA" id="ARBA00004477"/>
    </source>
</evidence>
<dbReference type="Pfam" id="PF25147">
    <property type="entry name" value="Ribophorin_II_C"/>
    <property type="match status" value="1"/>
</dbReference>
<dbReference type="AlphaFoldDB" id="A0AAN7BG34"/>
<keyword evidence="6 7" id="KW-0472">Membrane</keyword>
<proteinExistence type="predicted"/>
<accession>A0AAN7BG34</accession>
<evidence type="ECO:0000256" key="4">
    <source>
        <dbReference type="ARBA" id="ARBA00022824"/>
    </source>
</evidence>
<evidence type="ECO:0000313" key="10">
    <source>
        <dbReference type="EMBL" id="KAK4220210.1"/>
    </source>
</evidence>
<organism evidence="10 11">
    <name type="scientific">Rhypophila decipiens</name>
    <dbReference type="NCBI Taxonomy" id="261697"/>
    <lineage>
        <taxon>Eukaryota</taxon>
        <taxon>Fungi</taxon>
        <taxon>Dikarya</taxon>
        <taxon>Ascomycota</taxon>
        <taxon>Pezizomycotina</taxon>
        <taxon>Sordariomycetes</taxon>
        <taxon>Sordariomycetidae</taxon>
        <taxon>Sordariales</taxon>
        <taxon>Naviculisporaceae</taxon>
        <taxon>Rhypophila</taxon>
    </lineage>
</organism>
<protein>
    <submittedName>
        <fullName evidence="10">Dolichyl-diphosphooligosaccharide--protein glycosyltransferase subunit 2</fullName>
    </submittedName>
</protein>
<dbReference type="GO" id="GO:0006487">
    <property type="term" value="P:protein N-linked glycosylation"/>
    <property type="evidence" value="ECO:0007669"/>
    <property type="project" value="TreeGrafter"/>
</dbReference>